<evidence type="ECO:0000313" key="4">
    <source>
        <dbReference type="Proteomes" id="UP001215216"/>
    </source>
</evidence>
<dbReference type="InterPro" id="IPR046802">
    <property type="entry name" value="OpcA_G6PD_C"/>
</dbReference>
<dbReference type="Pfam" id="PF10128">
    <property type="entry name" value="OpcA_G6PD_assem"/>
    <property type="match status" value="1"/>
</dbReference>
<feature type="domain" description="Glucose-6-phosphate dehydrogenase assembly protein OpcA C-terminal" evidence="2">
    <location>
        <begin position="171"/>
        <end position="302"/>
    </location>
</feature>
<organism evidence="3 4">
    <name type="scientific">Arcanobacterium canis</name>
    <dbReference type="NCBI Taxonomy" id="999183"/>
    <lineage>
        <taxon>Bacteria</taxon>
        <taxon>Bacillati</taxon>
        <taxon>Actinomycetota</taxon>
        <taxon>Actinomycetes</taxon>
        <taxon>Actinomycetales</taxon>
        <taxon>Actinomycetaceae</taxon>
        <taxon>Arcanobacterium</taxon>
    </lineage>
</organism>
<dbReference type="RefSeq" id="WP_278013557.1">
    <property type="nucleotide sequence ID" value="NZ_CP121208.1"/>
</dbReference>
<accession>A0ABY8G0Q1</accession>
<dbReference type="InterPro" id="IPR004555">
    <property type="entry name" value="G6PDH_assembly_OpcA"/>
</dbReference>
<feature type="domain" description="Glucose-6-phosphate dehydrogenase assembly protein OpcA N-terminal" evidence="1">
    <location>
        <begin position="54"/>
        <end position="166"/>
    </location>
</feature>
<evidence type="ECO:0000313" key="3">
    <source>
        <dbReference type="EMBL" id="WFM84162.1"/>
    </source>
</evidence>
<protein>
    <submittedName>
        <fullName evidence="3">Glucose-6-phosphate dehydrogenase assembly protein OpcA</fullName>
    </submittedName>
</protein>
<dbReference type="EMBL" id="CP121208">
    <property type="protein sequence ID" value="WFM84162.1"/>
    <property type="molecule type" value="Genomic_DNA"/>
</dbReference>
<sequence>MYELKATTSAYVSRWLEGQRTTDGSSSLTRVVTLVAVSPSEEAVSEVINSVLGVARAHPARIIVVLEDPDVDRPSESKEPCLDAQMILGDTAGLAEIVILRPSGGAGTDLGSLVMPLVLPDTPLISWWPQDAPSSPSTTSIGKIAQRRITHVNSVDDPVGRLGELAANYSPGDTDLAWAGLTIWRGHLASLLDEPPHEQIEKIRVVANLDRGGAHLLAAWLELRLGVRVELLHGGGEGIDSVTFVRRDGELEIDRQVGSEHAFIRRPHRKALEVTMPMRNSQAMLIEELRVMGEDREYREVLGQFAAQGRSSHS</sequence>
<dbReference type="Pfam" id="PF20171">
    <property type="entry name" value="OpcA_G6PD_C"/>
    <property type="match status" value="1"/>
</dbReference>
<evidence type="ECO:0000259" key="2">
    <source>
        <dbReference type="Pfam" id="PF20171"/>
    </source>
</evidence>
<keyword evidence="4" id="KW-1185">Reference proteome</keyword>
<name>A0ABY8G0Q1_9ACTO</name>
<gene>
    <name evidence="3" type="ORF">P7079_04115</name>
</gene>
<dbReference type="Proteomes" id="UP001215216">
    <property type="component" value="Chromosome"/>
</dbReference>
<evidence type="ECO:0000259" key="1">
    <source>
        <dbReference type="Pfam" id="PF10128"/>
    </source>
</evidence>
<proteinExistence type="predicted"/>
<dbReference type="PANTHER" id="PTHR38658">
    <property type="entry name" value="OXPP CYCLE PROTEIN OPCA-RELATED"/>
    <property type="match status" value="1"/>
</dbReference>
<dbReference type="InterPro" id="IPR046801">
    <property type="entry name" value="OpcA_G6PD_N"/>
</dbReference>
<dbReference type="PANTHER" id="PTHR38658:SF1">
    <property type="entry name" value="OXPP CYCLE PROTEIN OPCA-RELATED"/>
    <property type="match status" value="1"/>
</dbReference>
<reference evidence="3 4" key="1">
    <citation type="submission" date="2023-03" db="EMBL/GenBank/DDBJ databases">
        <title>Complete genome of Arcanobacterium canis strain DSM 25104 isolated in 2010 from a canine otitis externa in Germany.</title>
        <authorList>
            <person name="Borowiak M."/>
            <person name="Kreitlow A."/>
            <person name="Malorny B."/>
            <person name="Laemmler C."/>
            <person name="Prenger-Berninghoff E."/>
            <person name="Ploetz M."/>
            <person name="Abdulmawjood A."/>
        </authorList>
    </citation>
    <scope>NUCLEOTIDE SEQUENCE [LARGE SCALE GENOMIC DNA]</scope>
    <source>
        <strain evidence="3 4">DSM 25104</strain>
    </source>
</reference>